<dbReference type="InterPro" id="IPR042289">
    <property type="entry name" value="COA6"/>
</dbReference>
<reference evidence="4 5" key="1">
    <citation type="journal article" date="2019" name="Gigascience">
        <title>Whole-genome sequence of the oriental lung fluke Paragonimus westermani.</title>
        <authorList>
            <person name="Oey H."/>
            <person name="Zakrzewski M."/>
            <person name="Narain K."/>
            <person name="Devi K.R."/>
            <person name="Agatsuma T."/>
            <person name="Nawaratna S."/>
            <person name="Gobert G.N."/>
            <person name="Jones M.K."/>
            <person name="Ragan M.A."/>
            <person name="McManus D.P."/>
            <person name="Krause L."/>
        </authorList>
    </citation>
    <scope>NUCLEOTIDE SEQUENCE [LARGE SCALE GENOMIC DNA]</scope>
    <source>
        <strain evidence="4 5">IND2009</strain>
    </source>
</reference>
<evidence type="ECO:0000313" key="4">
    <source>
        <dbReference type="EMBL" id="KAA3676866.1"/>
    </source>
</evidence>
<gene>
    <name evidence="4" type="ORF">DEA37_0009076</name>
</gene>
<dbReference type="GO" id="GO:0005739">
    <property type="term" value="C:mitochondrion"/>
    <property type="evidence" value="ECO:0007669"/>
    <property type="project" value="UniProtKB-SubCell"/>
</dbReference>
<protein>
    <submittedName>
        <fullName evidence="4">Cytochrome c oxidase assembly factor 6</fullName>
    </submittedName>
</protein>
<evidence type="ECO:0000256" key="1">
    <source>
        <dbReference type="ARBA" id="ARBA00004173"/>
    </source>
</evidence>
<dbReference type="InterPro" id="IPR036549">
    <property type="entry name" value="CX6/COA6-like_sf"/>
</dbReference>
<dbReference type="PANTHER" id="PTHR46690:SF1">
    <property type="entry name" value="CYTOCHROME C OXIDASE ASSEMBLY FACTOR 6 HOMOLOG"/>
    <property type="match status" value="1"/>
</dbReference>
<proteinExistence type="predicted"/>
<comment type="caution">
    <text evidence="4">The sequence shown here is derived from an EMBL/GenBank/DDBJ whole genome shotgun (WGS) entry which is preliminary data.</text>
</comment>
<evidence type="ECO:0000256" key="2">
    <source>
        <dbReference type="ARBA" id="ARBA00023128"/>
    </source>
</evidence>
<dbReference type="PANTHER" id="PTHR46690">
    <property type="entry name" value="CYTOCHROME C OXIDASE ASSEMBLY FACTOR 6 HOMOLOG"/>
    <property type="match status" value="1"/>
</dbReference>
<dbReference type="Pfam" id="PF02297">
    <property type="entry name" value="COX6B"/>
    <property type="match status" value="1"/>
</dbReference>
<dbReference type="Proteomes" id="UP000324629">
    <property type="component" value="Unassembled WGS sequence"/>
</dbReference>
<keyword evidence="3" id="KW-1015">Disulfide bond</keyword>
<dbReference type="EMBL" id="QNGE01001770">
    <property type="protein sequence ID" value="KAA3676866.1"/>
    <property type="molecule type" value="Genomic_DNA"/>
</dbReference>
<comment type="subcellular location">
    <subcellularLocation>
        <location evidence="1">Mitochondrion</location>
    </subcellularLocation>
</comment>
<keyword evidence="2" id="KW-0496">Mitochondrion</keyword>
<dbReference type="SUPFAM" id="SSF47694">
    <property type="entry name" value="Cytochrome c oxidase subunit h"/>
    <property type="match status" value="1"/>
</dbReference>
<dbReference type="AlphaFoldDB" id="A0A5J4NMQ8"/>
<name>A0A5J4NMQ8_9TREM</name>
<dbReference type="InterPro" id="IPR048280">
    <property type="entry name" value="COX6B-like"/>
</dbReference>
<dbReference type="Gene3D" id="1.10.10.140">
    <property type="entry name" value="Cytochrome c oxidase, subunit VIb"/>
    <property type="match status" value="1"/>
</dbReference>
<sequence>MNTKLLKKSGREKCWSSRDAYWNCVTQILSQPENAQLTEPEVRKKCSKERELYVDACPGVWVTLFDQKREFELFKARKFEEDLKSSVTGRRTG</sequence>
<dbReference type="GO" id="GO:0008535">
    <property type="term" value="P:respiratory chain complex IV assembly"/>
    <property type="evidence" value="ECO:0007669"/>
    <property type="project" value="InterPro"/>
</dbReference>
<organism evidence="4 5">
    <name type="scientific">Paragonimus westermani</name>
    <dbReference type="NCBI Taxonomy" id="34504"/>
    <lineage>
        <taxon>Eukaryota</taxon>
        <taxon>Metazoa</taxon>
        <taxon>Spiralia</taxon>
        <taxon>Lophotrochozoa</taxon>
        <taxon>Platyhelminthes</taxon>
        <taxon>Trematoda</taxon>
        <taxon>Digenea</taxon>
        <taxon>Plagiorchiida</taxon>
        <taxon>Troglotremata</taxon>
        <taxon>Troglotrematidae</taxon>
        <taxon>Paragonimus</taxon>
    </lineage>
</organism>
<dbReference type="GO" id="GO:0042775">
    <property type="term" value="P:mitochondrial ATP synthesis coupled electron transport"/>
    <property type="evidence" value="ECO:0007669"/>
    <property type="project" value="TreeGrafter"/>
</dbReference>
<keyword evidence="5" id="KW-1185">Reference proteome</keyword>
<evidence type="ECO:0000313" key="5">
    <source>
        <dbReference type="Proteomes" id="UP000324629"/>
    </source>
</evidence>
<accession>A0A5J4NMQ8</accession>
<evidence type="ECO:0000256" key="3">
    <source>
        <dbReference type="ARBA" id="ARBA00023157"/>
    </source>
</evidence>